<proteinExistence type="predicted"/>
<evidence type="ECO:0008006" key="4">
    <source>
        <dbReference type="Google" id="ProtNLM"/>
    </source>
</evidence>
<evidence type="ECO:0000313" key="2">
    <source>
        <dbReference type="EMBL" id="KAB8127561.1"/>
    </source>
</evidence>
<dbReference type="Proteomes" id="UP000480246">
    <property type="component" value="Unassembled WGS sequence"/>
</dbReference>
<evidence type="ECO:0000256" key="1">
    <source>
        <dbReference type="SAM" id="Phobius"/>
    </source>
</evidence>
<keyword evidence="1" id="KW-0472">Membrane</keyword>
<sequence>MKYVFYLLVMSIIFSIGLYLGVDRTSPDISQQGVPVITAEEPKTDGKMNNELIVDRQAIIDEIKQEPKEILPEDQPFLSHVASGGEQIVQTVCDSLVSITHTFVNELF</sequence>
<protein>
    <recommendedName>
        <fullName evidence="4">DUF3679 domain-containing protein</fullName>
    </recommendedName>
</protein>
<dbReference type="EMBL" id="WEID01000090">
    <property type="protein sequence ID" value="KAB8127561.1"/>
    <property type="molecule type" value="Genomic_DNA"/>
</dbReference>
<reference evidence="2 3" key="1">
    <citation type="submission" date="2019-10" db="EMBL/GenBank/DDBJ databases">
        <title>Gracilibacillus sp. nov. isolated from rice seeds.</title>
        <authorList>
            <person name="He S."/>
        </authorList>
    </citation>
    <scope>NUCLEOTIDE SEQUENCE [LARGE SCALE GENOMIC DNA]</scope>
    <source>
        <strain evidence="2 3">TD8</strain>
    </source>
</reference>
<accession>A0A7C8KT24</accession>
<dbReference type="RefSeq" id="WP_153406182.1">
    <property type="nucleotide sequence ID" value="NZ_ML762442.1"/>
</dbReference>
<keyword evidence="1" id="KW-1133">Transmembrane helix</keyword>
<keyword evidence="1" id="KW-0812">Transmembrane</keyword>
<organism evidence="2 3">
    <name type="scientific">Gracilibacillus oryzae</name>
    <dbReference type="NCBI Taxonomy" id="1672701"/>
    <lineage>
        <taxon>Bacteria</taxon>
        <taxon>Bacillati</taxon>
        <taxon>Bacillota</taxon>
        <taxon>Bacilli</taxon>
        <taxon>Bacillales</taxon>
        <taxon>Bacillaceae</taxon>
        <taxon>Gracilibacillus</taxon>
    </lineage>
</organism>
<name>A0A7C8KT24_9BACI</name>
<dbReference type="AlphaFoldDB" id="A0A7C8KT24"/>
<keyword evidence="3" id="KW-1185">Reference proteome</keyword>
<dbReference type="OrthoDB" id="2970880at2"/>
<comment type="caution">
    <text evidence="2">The sequence shown here is derived from an EMBL/GenBank/DDBJ whole genome shotgun (WGS) entry which is preliminary data.</text>
</comment>
<feature type="transmembrane region" description="Helical" evidence="1">
    <location>
        <begin position="6"/>
        <end position="22"/>
    </location>
</feature>
<gene>
    <name evidence="2" type="ORF">F9U64_17490</name>
</gene>
<evidence type="ECO:0000313" key="3">
    <source>
        <dbReference type="Proteomes" id="UP000480246"/>
    </source>
</evidence>